<evidence type="ECO:0000313" key="2">
    <source>
        <dbReference type="EMBL" id="GBG71285.1"/>
    </source>
</evidence>
<keyword evidence="3" id="KW-1185">Reference proteome</keyword>
<sequence>MNGHHLSTFRLPSDLPTFWESATDAPLSFRIKQLDVPILNVGKWVEWWHEYVTMLSFYLLGVVFHSVGLVDKEEEDEVLDDEVKLLIVQAWRTDTKGEMLGILFVKVRDGHLEPITGEVLVFLAQLLDDLPLDVLSRCDEQSALTTLTRMLAPHLLWSTCTEIDEGNCYYPSSCHYLVIDMTDLTLWDPIIRRVEMEGVADDAEAEEEREEESEEEEEDSGAEVDDPDYHESEESELGGSESGGSGSPNEQSKEEDEAATQRI</sequence>
<evidence type="ECO:0000256" key="1">
    <source>
        <dbReference type="SAM" id="MobiDB-lite"/>
    </source>
</evidence>
<dbReference type="EMBL" id="BFEA01000144">
    <property type="protein sequence ID" value="GBG71285.1"/>
    <property type="molecule type" value="Genomic_DNA"/>
</dbReference>
<evidence type="ECO:0000313" key="3">
    <source>
        <dbReference type="Proteomes" id="UP000265515"/>
    </source>
</evidence>
<comment type="caution">
    <text evidence="2">The sequence shown here is derived from an EMBL/GenBank/DDBJ whole genome shotgun (WGS) entry which is preliminary data.</text>
</comment>
<feature type="region of interest" description="Disordered" evidence="1">
    <location>
        <begin position="198"/>
        <end position="263"/>
    </location>
</feature>
<dbReference type="Gramene" id="GBG71285">
    <property type="protein sequence ID" value="GBG71285"/>
    <property type="gene ID" value="CBR_g8707"/>
</dbReference>
<dbReference type="AlphaFoldDB" id="A0A388KMM8"/>
<protein>
    <submittedName>
        <fullName evidence="2">Uncharacterized protein</fullName>
    </submittedName>
</protein>
<reference evidence="2 3" key="1">
    <citation type="journal article" date="2018" name="Cell">
        <title>The Chara Genome: Secondary Complexity and Implications for Plant Terrestrialization.</title>
        <authorList>
            <person name="Nishiyama T."/>
            <person name="Sakayama H."/>
            <person name="Vries J.D."/>
            <person name="Buschmann H."/>
            <person name="Saint-Marcoux D."/>
            <person name="Ullrich K.K."/>
            <person name="Haas F.B."/>
            <person name="Vanderstraeten L."/>
            <person name="Becker D."/>
            <person name="Lang D."/>
            <person name="Vosolsobe S."/>
            <person name="Rombauts S."/>
            <person name="Wilhelmsson P.K.I."/>
            <person name="Janitza P."/>
            <person name="Kern R."/>
            <person name="Heyl A."/>
            <person name="Rumpler F."/>
            <person name="Villalobos L.I.A.C."/>
            <person name="Clay J.M."/>
            <person name="Skokan R."/>
            <person name="Toyoda A."/>
            <person name="Suzuki Y."/>
            <person name="Kagoshima H."/>
            <person name="Schijlen E."/>
            <person name="Tajeshwar N."/>
            <person name="Catarino B."/>
            <person name="Hetherington A.J."/>
            <person name="Saltykova A."/>
            <person name="Bonnot C."/>
            <person name="Breuninger H."/>
            <person name="Symeonidi A."/>
            <person name="Radhakrishnan G.V."/>
            <person name="Van Nieuwerburgh F."/>
            <person name="Deforce D."/>
            <person name="Chang C."/>
            <person name="Karol K.G."/>
            <person name="Hedrich R."/>
            <person name="Ulvskov P."/>
            <person name="Glockner G."/>
            <person name="Delwiche C.F."/>
            <person name="Petrasek J."/>
            <person name="Van de Peer Y."/>
            <person name="Friml J."/>
            <person name="Beilby M."/>
            <person name="Dolan L."/>
            <person name="Kohara Y."/>
            <person name="Sugano S."/>
            <person name="Fujiyama A."/>
            <person name="Delaux P.-M."/>
            <person name="Quint M."/>
            <person name="TheiBen G."/>
            <person name="Hagemann M."/>
            <person name="Harholt J."/>
            <person name="Dunand C."/>
            <person name="Zachgo S."/>
            <person name="Langdale J."/>
            <person name="Maumus F."/>
            <person name="Straeten D.V.D."/>
            <person name="Gould S.B."/>
            <person name="Rensing S.A."/>
        </authorList>
    </citation>
    <scope>NUCLEOTIDE SEQUENCE [LARGE SCALE GENOMIC DNA]</scope>
    <source>
        <strain evidence="2 3">S276</strain>
    </source>
</reference>
<feature type="compositionally biased region" description="Acidic residues" evidence="1">
    <location>
        <begin position="198"/>
        <end position="226"/>
    </location>
</feature>
<organism evidence="2 3">
    <name type="scientific">Chara braunii</name>
    <name type="common">Braun's stonewort</name>
    <dbReference type="NCBI Taxonomy" id="69332"/>
    <lineage>
        <taxon>Eukaryota</taxon>
        <taxon>Viridiplantae</taxon>
        <taxon>Streptophyta</taxon>
        <taxon>Charophyceae</taxon>
        <taxon>Charales</taxon>
        <taxon>Characeae</taxon>
        <taxon>Chara</taxon>
    </lineage>
</organism>
<feature type="compositionally biased region" description="Acidic residues" evidence="1">
    <location>
        <begin position="253"/>
        <end position="263"/>
    </location>
</feature>
<accession>A0A388KMM8</accession>
<name>A0A388KMM8_CHABU</name>
<dbReference type="Proteomes" id="UP000265515">
    <property type="component" value="Unassembled WGS sequence"/>
</dbReference>
<gene>
    <name evidence="2" type="ORF">CBR_g8707</name>
</gene>
<proteinExistence type="predicted"/>